<dbReference type="Gene3D" id="3.40.640.10">
    <property type="entry name" value="Type I PLP-dependent aspartate aminotransferase-like (Major domain)"/>
    <property type="match status" value="1"/>
</dbReference>
<feature type="binding site" evidence="8">
    <location>
        <begin position="126"/>
        <end position="128"/>
    </location>
    <ligand>
        <name>(6S)-5,6,7,8-tetrahydrofolate</name>
        <dbReference type="ChEBI" id="CHEBI:57453"/>
    </ligand>
</feature>
<evidence type="ECO:0000256" key="8">
    <source>
        <dbReference type="HAMAP-Rule" id="MF_00051"/>
    </source>
</evidence>
<evidence type="ECO:0000259" key="9">
    <source>
        <dbReference type="Pfam" id="PF00464"/>
    </source>
</evidence>
<dbReference type="InterPro" id="IPR019798">
    <property type="entry name" value="Ser_HO-MeTrfase_PLP_BS"/>
</dbReference>
<accession>A0ABX8QMW0</accession>
<keyword evidence="11" id="KW-1185">Reference proteome</keyword>
<dbReference type="CDD" id="cd00378">
    <property type="entry name" value="SHMT"/>
    <property type="match status" value="1"/>
</dbReference>
<comment type="subunit">
    <text evidence="8">Homodimer.</text>
</comment>
<dbReference type="NCBIfam" id="NF000586">
    <property type="entry name" value="PRK00011.1"/>
    <property type="match status" value="1"/>
</dbReference>
<dbReference type="InterPro" id="IPR015422">
    <property type="entry name" value="PyrdxlP-dep_Trfase_small"/>
</dbReference>
<proteinExistence type="inferred from homology"/>
<dbReference type="SUPFAM" id="SSF53383">
    <property type="entry name" value="PLP-dependent transferases"/>
    <property type="match status" value="1"/>
</dbReference>
<keyword evidence="4 8" id="KW-0554">One-carbon metabolism</keyword>
<evidence type="ECO:0000313" key="11">
    <source>
        <dbReference type="Proteomes" id="UP001049518"/>
    </source>
</evidence>
<comment type="subcellular location">
    <subcellularLocation>
        <location evidence="8">Cytoplasm</location>
    </subcellularLocation>
</comment>
<evidence type="ECO:0000256" key="1">
    <source>
        <dbReference type="ARBA" id="ARBA00001933"/>
    </source>
</evidence>
<keyword evidence="6 8" id="KW-0808">Transferase</keyword>
<feature type="site" description="Plays an important role in substrate specificity" evidence="8">
    <location>
        <position position="230"/>
    </location>
</feature>
<dbReference type="InterPro" id="IPR049943">
    <property type="entry name" value="Ser_HO-MeTrfase-like"/>
</dbReference>
<dbReference type="EMBL" id="CP059572">
    <property type="protein sequence ID" value="QXJ20012.1"/>
    <property type="molecule type" value="Genomic_DNA"/>
</dbReference>
<feature type="binding site" evidence="8">
    <location>
        <position position="246"/>
    </location>
    <ligand>
        <name>(6S)-5,6,7,8-tetrahydrofolate</name>
        <dbReference type="ChEBI" id="CHEBI:57453"/>
    </ligand>
</feature>
<comment type="similarity">
    <text evidence="2 8">Belongs to the SHMT family.</text>
</comment>
<feature type="domain" description="Serine hydroxymethyltransferase-like" evidence="9">
    <location>
        <begin position="9"/>
        <end position="385"/>
    </location>
</feature>
<keyword evidence="7 8" id="KW-0663">Pyridoxal phosphate</keyword>
<dbReference type="Gene3D" id="3.90.1150.10">
    <property type="entry name" value="Aspartate Aminotransferase, domain 1"/>
    <property type="match status" value="1"/>
</dbReference>
<reference evidence="10" key="1">
    <citation type="submission" date="2020-07" db="EMBL/GenBank/DDBJ databases">
        <authorList>
            <person name="Tarantini F.S."/>
            <person name="Hong K.W."/>
            <person name="Chan K.G."/>
        </authorList>
    </citation>
    <scope>NUCLEOTIDE SEQUENCE</scope>
    <source>
        <strain evidence="10">32-07</strain>
    </source>
</reference>
<dbReference type="InterPro" id="IPR039429">
    <property type="entry name" value="SHMT-like_dom"/>
</dbReference>
<dbReference type="Pfam" id="PF00464">
    <property type="entry name" value="SHMT"/>
    <property type="match status" value="1"/>
</dbReference>
<dbReference type="RefSeq" id="WP_231333057.1">
    <property type="nucleotide sequence ID" value="NZ_CP059572.1"/>
</dbReference>
<comment type="function">
    <text evidence="8">Catalyzes the reversible interconversion of serine and glycine with tetrahydrofolate (THF) serving as the one-carbon carrier. This reaction serves as the major source of one-carbon groups required for the biosynthesis of purines, thymidylate, methionine, and other important biomolecules. Also exhibits THF-independent aldolase activity toward beta-hydroxyamino acids, producing glycine and aldehydes, via a retro-aldol mechanism.</text>
</comment>
<comment type="cofactor">
    <cofactor evidence="1 8">
        <name>pyridoxal 5'-phosphate</name>
        <dbReference type="ChEBI" id="CHEBI:597326"/>
    </cofactor>
</comment>
<gene>
    <name evidence="8" type="primary">glyA</name>
    <name evidence="10" type="ORF">AGRA3207_000639</name>
</gene>
<name>A0ABX8QMW0_9ACTN</name>
<organism evidence="10 11">
    <name type="scientific">Actinomadura graeca</name>
    <dbReference type="NCBI Taxonomy" id="2750812"/>
    <lineage>
        <taxon>Bacteria</taxon>
        <taxon>Bacillati</taxon>
        <taxon>Actinomycetota</taxon>
        <taxon>Actinomycetes</taxon>
        <taxon>Streptosporangiales</taxon>
        <taxon>Thermomonosporaceae</taxon>
        <taxon>Actinomadura</taxon>
    </lineage>
</organism>
<evidence type="ECO:0000256" key="3">
    <source>
        <dbReference type="ARBA" id="ARBA00022490"/>
    </source>
</evidence>
<comment type="pathway">
    <text evidence="8">One-carbon metabolism; tetrahydrofolate interconversion.</text>
</comment>
<dbReference type="EC" id="2.1.2.1" evidence="8"/>
<evidence type="ECO:0000256" key="4">
    <source>
        <dbReference type="ARBA" id="ARBA00022563"/>
    </source>
</evidence>
<evidence type="ECO:0000256" key="5">
    <source>
        <dbReference type="ARBA" id="ARBA00022605"/>
    </source>
</evidence>
<evidence type="ECO:0000256" key="6">
    <source>
        <dbReference type="ARBA" id="ARBA00022679"/>
    </source>
</evidence>
<sequence length="423" mass="45122">MHDPAVPHLRDQDPEIAGLVEAEARRQFEKIRLIASENYVSPAVLEATGTVLTNKYSEGYAGKRYYEGQQNIDPIELLAVERAKGLFGAEHANVQPYSGSPANLAVYLAFLEPGDPVMGLSLPMGGHLTHGWSVSVTGKWFRPVRYDVRPDTGRVDMDQVRDLALKERPKVIWCGGTAVPRTIDFPAFAEIAREAGAVLAADVAHIAGLIAGGAHPSPVGHAEVITTTTHKTLRGPRGAMILSTTEHAKAIDKAVFPGLQGGPHDHTTAAIAVALKEAARPEFAGYARQIVANAAALAAELLDRGYDLVSGGTDNHLILIDLTNKGVAGKPAAQALDRAGIELNYNAVPFDPRKPFDPSGLRLGTAAITTRGLAEEHMPRVAAWIDEVVLATAKQDDTVVERVAGEVREMLAAYPIPGWAPAP</sequence>
<evidence type="ECO:0000256" key="7">
    <source>
        <dbReference type="ARBA" id="ARBA00022898"/>
    </source>
</evidence>
<dbReference type="Proteomes" id="UP001049518">
    <property type="component" value="Chromosome"/>
</dbReference>
<dbReference type="PANTHER" id="PTHR11680:SF50">
    <property type="entry name" value="SERINE HYDROXYMETHYLTRANSFERASE"/>
    <property type="match status" value="1"/>
</dbReference>
<keyword evidence="3 8" id="KW-0963">Cytoplasm</keyword>
<comment type="catalytic activity">
    <reaction evidence="8">
        <text>(6R)-5,10-methylene-5,6,7,8-tetrahydrofolate + glycine + H2O = (6S)-5,6,7,8-tetrahydrofolate + L-serine</text>
        <dbReference type="Rhea" id="RHEA:15481"/>
        <dbReference type="ChEBI" id="CHEBI:15377"/>
        <dbReference type="ChEBI" id="CHEBI:15636"/>
        <dbReference type="ChEBI" id="CHEBI:33384"/>
        <dbReference type="ChEBI" id="CHEBI:57305"/>
        <dbReference type="ChEBI" id="CHEBI:57453"/>
        <dbReference type="EC" id="2.1.2.1"/>
    </reaction>
</comment>
<protein>
    <recommendedName>
        <fullName evidence="8">Serine hydroxymethyltransferase</fullName>
        <shortName evidence="8">SHMT</shortName>
        <shortName evidence="8">Serine methylase</shortName>
        <ecNumber evidence="8">2.1.2.1</ecNumber>
    </recommendedName>
</protein>
<evidence type="ECO:0000256" key="2">
    <source>
        <dbReference type="ARBA" id="ARBA00006376"/>
    </source>
</evidence>
<dbReference type="HAMAP" id="MF_00051">
    <property type="entry name" value="SHMT"/>
    <property type="match status" value="1"/>
</dbReference>
<comment type="caution">
    <text evidence="8">Lacks conserved residue(s) required for the propagation of feature annotation.</text>
</comment>
<evidence type="ECO:0000313" key="10">
    <source>
        <dbReference type="EMBL" id="QXJ20012.1"/>
    </source>
</evidence>
<dbReference type="InterPro" id="IPR015424">
    <property type="entry name" value="PyrdxlP-dep_Trfase"/>
</dbReference>
<comment type="pathway">
    <text evidence="8">Amino-acid biosynthesis; glycine biosynthesis; glycine from L-serine: step 1/1.</text>
</comment>
<dbReference type="InterPro" id="IPR015421">
    <property type="entry name" value="PyrdxlP-dep_Trfase_major"/>
</dbReference>
<dbReference type="PANTHER" id="PTHR11680">
    <property type="entry name" value="SERINE HYDROXYMETHYLTRANSFERASE"/>
    <property type="match status" value="1"/>
</dbReference>
<dbReference type="PROSITE" id="PS00096">
    <property type="entry name" value="SHMT"/>
    <property type="match status" value="1"/>
</dbReference>
<dbReference type="InterPro" id="IPR001085">
    <property type="entry name" value="Ser_HO-MeTrfase"/>
</dbReference>
<keyword evidence="5 8" id="KW-0028">Amino-acid biosynthesis</keyword>
<feature type="binding site" evidence="8">
    <location>
        <position position="122"/>
    </location>
    <ligand>
        <name>(6S)-5,6,7,8-tetrahydrofolate</name>
        <dbReference type="ChEBI" id="CHEBI:57453"/>
    </ligand>
</feature>
<feature type="modified residue" description="N6-(pyridoxal phosphate)lysine" evidence="8">
    <location>
        <position position="231"/>
    </location>
</feature>
<dbReference type="PIRSF" id="PIRSF000412">
    <property type="entry name" value="SHMT"/>
    <property type="match status" value="1"/>
</dbReference>